<protein>
    <submittedName>
        <fullName evidence="4">2,3-dihydro-2,3-dihydroxybenzoate dehydrogenase EntA</fullName>
    </submittedName>
</protein>
<evidence type="ECO:0000256" key="1">
    <source>
        <dbReference type="ARBA" id="ARBA00006484"/>
    </source>
</evidence>
<accession>A0ABN2AWU6</accession>
<evidence type="ECO:0000313" key="4">
    <source>
        <dbReference type="EMBL" id="GAA1527177.1"/>
    </source>
</evidence>
<dbReference type="SUPFAM" id="SSF51735">
    <property type="entry name" value="NAD(P)-binding Rossmann-fold domains"/>
    <property type="match status" value="1"/>
</dbReference>
<dbReference type="RefSeq" id="WP_141003826.1">
    <property type="nucleotide sequence ID" value="NZ_BAAAOR010000025.1"/>
</dbReference>
<dbReference type="PRINTS" id="PR01397">
    <property type="entry name" value="DHBDHDRGNASE"/>
</dbReference>
<comment type="caution">
    <text evidence="4">The sequence shown here is derived from an EMBL/GenBank/DDBJ whole genome shotgun (WGS) entry which is preliminary data.</text>
</comment>
<evidence type="ECO:0000259" key="3">
    <source>
        <dbReference type="SMART" id="SM00822"/>
    </source>
</evidence>
<feature type="domain" description="Ketoreductase" evidence="3">
    <location>
        <begin position="8"/>
        <end position="185"/>
    </location>
</feature>
<gene>
    <name evidence="4" type="primary">entA</name>
    <name evidence="4" type="ORF">GCM10009788_33280</name>
</gene>
<dbReference type="InterPro" id="IPR057326">
    <property type="entry name" value="KR_dom"/>
</dbReference>
<dbReference type="PANTHER" id="PTHR43669">
    <property type="entry name" value="5-KETO-D-GLUCONATE 5-REDUCTASE"/>
    <property type="match status" value="1"/>
</dbReference>
<comment type="similarity">
    <text evidence="1">Belongs to the short-chain dehydrogenases/reductases (SDR) family.</text>
</comment>
<keyword evidence="2" id="KW-0560">Oxidoreductase</keyword>
<dbReference type="Pfam" id="PF13561">
    <property type="entry name" value="adh_short_C2"/>
    <property type="match status" value="1"/>
</dbReference>
<reference evidence="4 5" key="1">
    <citation type="journal article" date="2019" name="Int. J. Syst. Evol. Microbiol.">
        <title>The Global Catalogue of Microorganisms (GCM) 10K type strain sequencing project: providing services to taxonomists for standard genome sequencing and annotation.</title>
        <authorList>
            <consortium name="The Broad Institute Genomics Platform"/>
            <consortium name="The Broad Institute Genome Sequencing Center for Infectious Disease"/>
            <person name="Wu L."/>
            <person name="Ma J."/>
        </authorList>
    </citation>
    <scope>NUCLEOTIDE SEQUENCE [LARGE SCALE GENOMIC DNA]</scope>
    <source>
        <strain evidence="4 5">JCM 14942</strain>
    </source>
</reference>
<dbReference type="Gene3D" id="3.40.50.720">
    <property type="entry name" value="NAD(P)-binding Rossmann-like Domain"/>
    <property type="match status" value="1"/>
</dbReference>
<evidence type="ECO:0000256" key="2">
    <source>
        <dbReference type="ARBA" id="ARBA00023002"/>
    </source>
</evidence>
<dbReference type="InterPro" id="IPR036291">
    <property type="entry name" value="NAD(P)-bd_dom_sf"/>
</dbReference>
<dbReference type="SMART" id="SM00822">
    <property type="entry name" value="PKS_KR"/>
    <property type="match status" value="1"/>
</dbReference>
<name>A0ABN2AWU6_9ACTN</name>
<dbReference type="InterPro" id="IPR003560">
    <property type="entry name" value="DHB_DH"/>
</dbReference>
<organism evidence="4 5">
    <name type="scientific">Nocardioides humi</name>
    <dbReference type="NCBI Taxonomy" id="449461"/>
    <lineage>
        <taxon>Bacteria</taxon>
        <taxon>Bacillati</taxon>
        <taxon>Actinomycetota</taxon>
        <taxon>Actinomycetes</taxon>
        <taxon>Propionibacteriales</taxon>
        <taxon>Nocardioidaceae</taxon>
        <taxon>Nocardioides</taxon>
    </lineage>
</organism>
<evidence type="ECO:0000313" key="5">
    <source>
        <dbReference type="Proteomes" id="UP001500842"/>
    </source>
</evidence>
<dbReference type="EMBL" id="BAAAOR010000025">
    <property type="protein sequence ID" value="GAA1527177.1"/>
    <property type="molecule type" value="Genomic_DNA"/>
</dbReference>
<sequence length="254" mass="25486">MIRESVAAPVLVTGAASGIGWAVARQLGAGGTPLALLDRDEAGLRAVAAELTGSVLEVVADVADAVAVRDGFGRAAETLGPLGGVVSAAGVLVPGGLAEVTEADWQRHLAVNAGGALHCLQGAARHVRDGGSVVVVSSNAARVPRTGMIAYAASKAAASAATRAAGLELAARGVRCNVVEPGSTDTPMQRDLWPDPEDGAARAVHGDPQAFRVGIPLGRIASPEDVASVVTFLLSDAARHVTLQQMFVDGGASL</sequence>
<dbReference type="Proteomes" id="UP001500842">
    <property type="component" value="Unassembled WGS sequence"/>
</dbReference>
<dbReference type="PANTHER" id="PTHR43669:SF3">
    <property type="entry name" value="ALCOHOL DEHYDROGENASE, PUTATIVE (AFU_ORTHOLOGUE AFUA_3G03445)-RELATED"/>
    <property type="match status" value="1"/>
</dbReference>
<proteinExistence type="inferred from homology"/>
<keyword evidence="5" id="KW-1185">Reference proteome</keyword>
<dbReference type="InterPro" id="IPR002347">
    <property type="entry name" value="SDR_fam"/>
</dbReference>